<accession>A0ACB9PPD4</accession>
<keyword evidence="2" id="KW-1185">Reference proteome</keyword>
<organism evidence="1 2">
    <name type="scientific">Bauhinia variegata</name>
    <name type="common">Purple orchid tree</name>
    <name type="synonym">Phanera variegata</name>
    <dbReference type="NCBI Taxonomy" id="167791"/>
    <lineage>
        <taxon>Eukaryota</taxon>
        <taxon>Viridiplantae</taxon>
        <taxon>Streptophyta</taxon>
        <taxon>Embryophyta</taxon>
        <taxon>Tracheophyta</taxon>
        <taxon>Spermatophyta</taxon>
        <taxon>Magnoliopsida</taxon>
        <taxon>eudicotyledons</taxon>
        <taxon>Gunneridae</taxon>
        <taxon>Pentapetalae</taxon>
        <taxon>rosids</taxon>
        <taxon>fabids</taxon>
        <taxon>Fabales</taxon>
        <taxon>Fabaceae</taxon>
        <taxon>Cercidoideae</taxon>
        <taxon>Cercideae</taxon>
        <taxon>Bauhiniinae</taxon>
        <taxon>Bauhinia</taxon>
    </lineage>
</organism>
<evidence type="ECO:0000313" key="1">
    <source>
        <dbReference type="EMBL" id="KAI4350303.1"/>
    </source>
</evidence>
<reference evidence="1 2" key="1">
    <citation type="journal article" date="2022" name="DNA Res.">
        <title>Chromosomal-level genome assembly of the orchid tree Bauhinia variegata (Leguminosae; Cercidoideae) supports the allotetraploid origin hypothesis of Bauhinia.</title>
        <authorList>
            <person name="Zhong Y."/>
            <person name="Chen Y."/>
            <person name="Zheng D."/>
            <person name="Pang J."/>
            <person name="Liu Y."/>
            <person name="Luo S."/>
            <person name="Meng S."/>
            <person name="Qian L."/>
            <person name="Wei D."/>
            <person name="Dai S."/>
            <person name="Zhou R."/>
        </authorList>
    </citation>
    <scope>NUCLEOTIDE SEQUENCE [LARGE SCALE GENOMIC DNA]</scope>
    <source>
        <strain evidence="1">BV-YZ2020</strain>
    </source>
</reference>
<name>A0ACB9PPD4_BAUVA</name>
<evidence type="ECO:0000313" key="2">
    <source>
        <dbReference type="Proteomes" id="UP000828941"/>
    </source>
</evidence>
<sequence length="1455" mass="164273">MDGGGSFRAGSKNRSSFRIGSSSIWRNNDMEVFSNSFQQEDDEEALKWAAIQKLPTIARLKKGLLTNEEGGANEIDVQKLGLQERRNLLERLVRIAEEDNEKFLLKLKNRIERVGIEIPTIEVRFEHMNVEAEARVGSRALPSFSNFFINMAEGLFNLLHVIPSRRQHINILQDVSGIIKPARMTLLLGPPSSGKTTLLLALAGKLDSNLKFTGKLTYNGHGMNEFVPQRTAAYVSQNDLHIGEMTVRETLAFSARCQGVGSRYDLLVELSRREKEANIKPDPDIDVYMKAVATEGQKANLITDYVLKILGLEVCADTMVGNAMLRGISGGQRKRVTTGEMLVGPAKALFMDEISTGLDSSTTYQIVNSMKQYVHILKGTAVISLLQPAPETYNLFDDIILLSDGHTVYQGPREHVLEFFDSMGFKCPQRKGAADFLQEVTSRKDQEQYWARRDEPYRFVTAKEFAEAFQSFHVGRNLSQELATQLDKSKSHPAALTTRKYGVGKMELLKACLSREYLLMKRNSFVHTFKLFQLAVQAIIAMTVFFRTEMPRDTVTDGGIYTGALFFAVVVAMFNGLAELSMTVSRLPVFYKQRDFRFFPSWAYALPAWIFKIPITFVEVGVWVFLTYYVIGFDPNVGRLFKQFLLLVLVNQMASALFRFIAAVGRDLTVALTVGSLVLAVLFAMSGFVLSKDDVKKWWLWGFWISPMMYGQNAIVNNEFLGNKWKHILTNSAEPLGIEVLKSRSFFTQSYWYWIGVGALAGYTLLFNIGSILALNYLNPLGKHQAVKSELDDGNNKTNLLKHRSSSSAQHTDKVGNDESSRGSRSSPRSLSTRQEIAAETNYNKKRGMVLPFEPHSITFDDVTYSVDMPQEMKNRGVQEDRLVLLKGVSGAFRPGVLTALMGVTGAGKTTLMDVLAGRKTGGYIGGNITVSGYPKKQETFARISGYCEQNDIHSPHVTVYESLLYSAWLRLSPEVDAETRKMFIEEVMELVELNPLRHALVGLPGVNGLSTEQRKRLTIAVELVANPSVIFMDEPTSGLDARAAAIVMRTVRNTVDTGRTVVCTIHQPSIDIFESFDELFLMKQGGQEIFVGPLGHHSSHLVSYFEGIQGVSKIKDGYNPATWMMEVTTTAREMELGIDFAEVYKNSELYRRNKALIKELSTPAPGSKDLYFPSQYSQSFLTQCMACLWKQHWSYWRNPLYTAVRFLFSTTVAILLGSMFWDLGTKFDKQQDIFNSMGSMYAAVLFLGIKNANAVQPVVAVERTVFYRERAAGMYSALPYAFAQVMIELPYVFVQTVVYGIIVYAMIGFEWTVTKVFWYMFFTYFSFLYFTFYGMMSVAMTPNLHVASIVASAFYSIWNLFAGFIVPRPRIPIWWKWYYWANPLAWSLYGLVASQFGDVKERLDTGVRVEDFLKDYFGFRHDFLGVVAFVVLGFAVAFAFIFALSIRMFNFQRR</sequence>
<dbReference type="EMBL" id="CM039428">
    <property type="protein sequence ID" value="KAI4350303.1"/>
    <property type="molecule type" value="Genomic_DNA"/>
</dbReference>
<gene>
    <name evidence="1" type="ORF">L6164_004771</name>
</gene>
<comment type="caution">
    <text evidence="1">The sequence shown here is derived from an EMBL/GenBank/DDBJ whole genome shotgun (WGS) entry which is preliminary data.</text>
</comment>
<protein>
    <submittedName>
        <fullName evidence="1">Uncharacterized protein</fullName>
    </submittedName>
</protein>
<dbReference type="Proteomes" id="UP000828941">
    <property type="component" value="Chromosome 3"/>
</dbReference>
<proteinExistence type="predicted"/>